<name>K0SVK0_THAOC</name>
<organism evidence="1 2">
    <name type="scientific">Thalassiosira oceanica</name>
    <name type="common">Marine diatom</name>
    <dbReference type="NCBI Taxonomy" id="159749"/>
    <lineage>
        <taxon>Eukaryota</taxon>
        <taxon>Sar</taxon>
        <taxon>Stramenopiles</taxon>
        <taxon>Ochrophyta</taxon>
        <taxon>Bacillariophyta</taxon>
        <taxon>Coscinodiscophyceae</taxon>
        <taxon>Thalassiosirophycidae</taxon>
        <taxon>Thalassiosirales</taxon>
        <taxon>Thalassiosiraceae</taxon>
        <taxon>Thalassiosira</taxon>
    </lineage>
</organism>
<evidence type="ECO:0000313" key="2">
    <source>
        <dbReference type="Proteomes" id="UP000266841"/>
    </source>
</evidence>
<gene>
    <name evidence="1" type="ORF">THAOC_09265</name>
</gene>
<evidence type="ECO:0000313" key="1">
    <source>
        <dbReference type="EMBL" id="EJK69475.1"/>
    </source>
</evidence>
<feature type="non-terminal residue" evidence="1">
    <location>
        <position position="216"/>
    </location>
</feature>
<dbReference type="Proteomes" id="UP000266841">
    <property type="component" value="Unassembled WGS sequence"/>
</dbReference>
<comment type="caution">
    <text evidence="1">The sequence shown here is derived from an EMBL/GenBank/DDBJ whole genome shotgun (WGS) entry which is preliminary data.</text>
</comment>
<accession>K0SVK0</accession>
<proteinExistence type="predicted"/>
<dbReference type="EMBL" id="AGNL01010011">
    <property type="protein sequence ID" value="EJK69475.1"/>
    <property type="molecule type" value="Genomic_DNA"/>
</dbReference>
<dbReference type="AlphaFoldDB" id="K0SVK0"/>
<keyword evidence="2" id="KW-1185">Reference proteome</keyword>
<reference evidence="1 2" key="1">
    <citation type="journal article" date="2012" name="Genome Biol.">
        <title>Genome and low-iron response of an oceanic diatom adapted to chronic iron limitation.</title>
        <authorList>
            <person name="Lommer M."/>
            <person name="Specht M."/>
            <person name="Roy A.S."/>
            <person name="Kraemer L."/>
            <person name="Andreson R."/>
            <person name="Gutowska M.A."/>
            <person name="Wolf J."/>
            <person name="Bergner S.V."/>
            <person name="Schilhabel M.B."/>
            <person name="Klostermeier U.C."/>
            <person name="Beiko R.G."/>
            <person name="Rosenstiel P."/>
            <person name="Hippler M."/>
            <person name="Laroche J."/>
        </authorList>
    </citation>
    <scope>NUCLEOTIDE SEQUENCE [LARGE SCALE GENOMIC DNA]</scope>
    <source>
        <strain evidence="1 2">CCMP1005</strain>
    </source>
</reference>
<sequence length="216" mass="24485">MVVLRLSSGLFSPHLVEFVSAFWVANFLRFVLLPTVSSWRRFEVLLLPEKTYKGAKWVKGEVVKWTEWNKGPGDRFCKWTLYAKMLPNDDEEIGLGSLIKGNKENSDGKTKPIAVIDPDSVEDAVPFDGEVDFFVKQLNVQGGGILGDSGIVNGHDRISMRWIDKVSEEEDVPLEGPWDSVPHKGCWYFDPAQQTLDLSDFSSDPRVEERRNQLIV</sequence>
<protein>
    <submittedName>
        <fullName evidence="1">Uncharacterized protein</fullName>
    </submittedName>
</protein>